<protein>
    <submittedName>
        <fullName evidence="1">PIR Superfamily Protein</fullName>
    </submittedName>
</protein>
<dbReference type="Proteomes" id="UP000078546">
    <property type="component" value="Unassembled WGS sequence"/>
</dbReference>
<organism evidence="1 2">
    <name type="scientific">Plasmodium ovale curtisi</name>
    <dbReference type="NCBI Taxonomy" id="864141"/>
    <lineage>
        <taxon>Eukaryota</taxon>
        <taxon>Sar</taxon>
        <taxon>Alveolata</taxon>
        <taxon>Apicomplexa</taxon>
        <taxon>Aconoidasida</taxon>
        <taxon>Haemosporida</taxon>
        <taxon>Plasmodiidae</taxon>
        <taxon>Plasmodium</taxon>
        <taxon>Plasmodium (Plasmodium)</taxon>
    </lineage>
</organism>
<proteinExistence type="predicted"/>
<name>A0A1A8X0S3_PLAOA</name>
<reference evidence="2" key="1">
    <citation type="submission" date="2016-05" db="EMBL/GenBank/DDBJ databases">
        <authorList>
            <person name="Naeem Raeece"/>
        </authorList>
    </citation>
    <scope>NUCLEOTIDE SEQUENCE [LARGE SCALE GENOMIC DNA]</scope>
</reference>
<gene>
    <name evidence="1" type="ORF">POVCU1_049120</name>
</gene>
<evidence type="ECO:0000313" key="2">
    <source>
        <dbReference type="Proteomes" id="UP000078546"/>
    </source>
</evidence>
<dbReference type="AlphaFoldDB" id="A0A1A8X0S3"/>
<evidence type="ECO:0000313" key="1">
    <source>
        <dbReference type="EMBL" id="SBS98839.1"/>
    </source>
</evidence>
<sequence>MDTSKFKKKYPFFGNIWDLYDIFNNSLSHADINRYNDVCMGIITEDNSDKSLKMEFCMKLLRNLMSLSKVKITGMNTNDRCRNLNDWLFYQTEKLMIKENIISEIFDALNKLPNGLVNSNNCIYYYYNTNYIEPEKVIKLNNFIENIDSIKSTLEKRENTNYCLCQRYIYECINICREINKKYCNNEDDRKIRTCGRVSNFLSTYISYLPGGSQISNKIEYVTFTEKEYLGECAPNEEAEAVASDKVDNHVVGSVTGTLAGTCLSLLALYKYSPVGSMLRSQLQSWNRKNGNLYEEQELLFDGRGNNNIYSDDMEYHIQYHSI</sequence>
<accession>A0A1A8X0S3</accession>
<dbReference type="EMBL" id="FLQV01000973">
    <property type="protein sequence ID" value="SBS98839.1"/>
    <property type="molecule type" value="Genomic_DNA"/>
</dbReference>